<sequence length="150" mass="16361">MERSIPELVIFHSSPRISGQEEWNGEETAGMQLEGSVYDSSSERSDYDDHRRGTGNEHDDVGANDCAGIYSCKSGDQLEGSNGNADDDDVDCDEVKDDDDNAAIDGAEYEQGDSDVDGCITGSRMMKCHLNQLIMAISIDDYGNYCEINA</sequence>
<protein>
    <submittedName>
        <fullName evidence="2">Uncharacterized protein</fullName>
    </submittedName>
</protein>
<proteinExistence type="predicted"/>
<reference evidence="2" key="1">
    <citation type="submission" date="2023-05" db="EMBL/GenBank/DDBJ databases">
        <title>Nepenthes gracilis genome sequencing.</title>
        <authorList>
            <person name="Fukushima K."/>
        </authorList>
    </citation>
    <scope>NUCLEOTIDE SEQUENCE</scope>
    <source>
        <strain evidence="2">SING2019-196</strain>
    </source>
</reference>
<accession>A0AAD3SIP1</accession>
<evidence type="ECO:0000256" key="1">
    <source>
        <dbReference type="SAM" id="MobiDB-lite"/>
    </source>
</evidence>
<dbReference type="AlphaFoldDB" id="A0AAD3SIP1"/>
<name>A0AAD3SIP1_NEPGR</name>
<feature type="region of interest" description="Disordered" evidence="1">
    <location>
        <begin position="1"/>
        <end position="62"/>
    </location>
</feature>
<evidence type="ECO:0000313" key="2">
    <source>
        <dbReference type="EMBL" id="GMH12108.1"/>
    </source>
</evidence>
<dbReference type="EMBL" id="BSYO01000011">
    <property type="protein sequence ID" value="GMH12108.1"/>
    <property type="molecule type" value="Genomic_DNA"/>
</dbReference>
<gene>
    <name evidence="2" type="ORF">Nepgr_013949</name>
</gene>
<evidence type="ECO:0000313" key="3">
    <source>
        <dbReference type="Proteomes" id="UP001279734"/>
    </source>
</evidence>
<keyword evidence="3" id="KW-1185">Reference proteome</keyword>
<organism evidence="2 3">
    <name type="scientific">Nepenthes gracilis</name>
    <name type="common">Slender pitcher plant</name>
    <dbReference type="NCBI Taxonomy" id="150966"/>
    <lineage>
        <taxon>Eukaryota</taxon>
        <taxon>Viridiplantae</taxon>
        <taxon>Streptophyta</taxon>
        <taxon>Embryophyta</taxon>
        <taxon>Tracheophyta</taxon>
        <taxon>Spermatophyta</taxon>
        <taxon>Magnoliopsida</taxon>
        <taxon>eudicotyledons</taxon>
        <taxon>Gunneridae</taxon>
        <taxon>Pentapetalae</taxon>
        <taxon>Caryophyllales</taxon>
        <taxon>Nepenthaceae</taxon>
        <taxon>Nepenthes</taxon>
    </lineage>
</organism>
<feature type="compositionally biased region" description="Basic and acidic residues" evidence="1">
    <location>
        <begin position="41"/>
        <end position="61"/>
    </location>
</feature>
<dbReference type="Proteomes" id="UP001279734">
    <property type="component" value="Unassembled WGS sequence"/>
</dbReference>
<comment type="caution">
    <text evidence="2">The sequence shown here is derived from an EMBL/GenBank/DDBJ whole genome shotgun (WGS) entry which is preliminary data.</text>
</comment>